<evidence type="ECO:0000313" key="2">
    <source>
        <dbReference type="Proteomes" id="UP000821845"/>
    </source>
</evidence>
<accession>A0ACB7RNF4</accession>
<gene>
    <name evidence="1" type="ORF">HPB50_010648</name>
</gene>
<proteinExistence type="predicted"/>
<dbReference type="Proteomes" id="UP000821845">
    <property type="component" value="Chromosome 8"/>
</dbReference>
<protein>
    <submittedName>
        <fullName evidence="1">Uncharacterized protein</fullName>
    </submittedName>
</protein>
<reference evidence="1" key="1">
    <citation type="submission" date="2020-05" db="EMBL/GenBank/DDBJ databases">
        <title>Large-scale comparative analyses of tick genomes elucidate their genetic diversity and vector capacities.</title>
        <authorList>
            <person name="Jia N."/>
            <person name="Wang J."/>
            <person name="Shi W."/>
            <person name="Du L."/>
            <person name="Sun Y."/>
            <person name="Zhan W."/>
            <person name="Jiang J."/>
            <person name="Wang Q."/>
            <person name="Zhang B."/>
            <person name="Ji P."/>
            <person name="Sakyi L.B."/>
            <person name="Cui X."/>
            <person name="Yuan T."/>
            <person name="Jiang B."/>
            <person name="Yang W."/>
            <person name="Lam T.T.-Y."/>
            <person name="Chang Q."/>
            <person name="Ding S."/>
            <person name="Wang X."/>
            <person name="Zhu J."/>
            <person name="Ruan X."/>
            <person name="Zhao L."/>
            <person name="Wei J."/>
            <person name="Que T."/>
            <person name="Du C."/>
            <person name="Cheng J."/>
            <person name="Dai P."/>
            <person name="Han X."/>
            <person name="Huang E."/>
            <person name="Gao Y."/>
            <person name="Liu J."/>
            <person name="Shao H."/>
            <person name="Ye R."/>
            <person name="Li L."/>
            <person name="Wei W."/>
            <person name="Wang X."/>
            <person name="Wang C."/>
            <person name="Yang T."/>
            <person name="Huo Q."/>
            <person name="Li W."/>
            <person name="Guo W."/>
            <person name="Chen H."/>
            <person name="Zhou L."/>
            <person name="Ni X."/>
            <person name="Tian J."/>
            <person name="Zhou Y."/>
            <person name="Sheng Y."/>
            <person name="Liu T."/>
            <person name="Pan Y."/>
            <person name="Xia L."/>
            <person name="Li J."/>
            <person name="Zhao F."/>
            <person name="Cao W."/>
        </authorList>
    </citation>
    <scope>NUCLEOTIDE SEQUENCE</scope>
    <source>
        <strain evidence="1">Hyas-2018</strain>
    </source>
</reference>
<dbReference type="EMBL" id="CM023488">
    <property type="protein sequence ID" value="KAH6924025.1"/>
    <property type="molecule type" value="Genomic_DNA"/>
</dbReference>
<evidence type="ECO:0000313" key="1">
    <source>
        <dbReference type="EMBL" id="KAH6924025.1"/>
    </source>
</evidence>
<name>A0ACB7RNF4_HYAAI</name>
<organism evidence="1 2">
    <name type="scientific">Hyalomma asiaticum</name>
    <name type="common">Tick</name>
    <dbReference type="NCBI Taxonomy" id="266040"/>
    <lineage>
        <taxon>Eukaryota</taxon>
        <taxon>Metazoa</taxon>
        <taxon>Ecdysozoa</taxon>
        <taxon>Arthropoda</taxon>
        <taxon>Chelicerata</taxon>
        <taxon>Arachnida</taxon>
        <taxon>Acari</taxon>
        <taxon>Parasitiformes</taxon>
        <taxon>Ixodida</taxon>
        <taxon>Ixodoidea</taxon>
        <taxon>Ixodidae</taxon>
        <taxon>Hyalomminae</taxon>
        <taxon>Hyalomma</taxon>
    </lineage>
</organism>
<comment type="caution">
    <text evidence="1">The sequence shown here is derived from an EMBL/GenBank/DDBJ whole genome shotgun (WGS) entry which is preliminary data.</text>
</comment>
<keyword evidence="2" id="KW-1185">Reference proteome</keyword>
<sequence>MSEKYGHSKLLLDHTGGAARPSSLGAYGRPGTATATVADTQVGYDPDSMMWTTIPSSNSRPELPKTFKSAALANAVAR</sequence>